<evidence type="ECO:0000256" key="2">
    <source>
        <dbReference type="ARBA" id="ARBA00022786"/>
    </source>
</evidence>
<dbReference type="eggNOG" id="KOG0425">
    <property type="taxonomic scope" value="Eukaryota"/>
</dbReference>
<dbReference type="JaponicusDB" id="SJAG_00300">
    <property type="gene designation" value="ubc15"/>
</dbReference>
<dbReference type="InterPro" id="IPR000608">
    <property type="entry name" value="UBC"/>
</dbReference>
<dbReference type="HOGENOM" id="CLU_030988_10_1_1"/>
<dbReference type="AlphaFoldDB" id="B6JV93"/>
<dbReference type="GeneID" id="7049612"/>
<reference evidence="6 8" key="1">
    <citation type="journal article" date="2011" name="Science">
        <title>Comparative functional genomics of the fission yeasts.</title>
        <authorList>
            <person name="Rhind N."/>
            <person name="Chen Z."/>
            <person name="Yassour M."/>
            <person name="Thompson D.A."/>
            <person name="Haas B.J."/>
            <person name="Habib N."/>
            <person name="Wapinski I."/>
            <person name="Roy S."/>
            <person name="Lin M.F."/>
            <person name="Heiman D.I."/>
            <person name="Young S.K."/>
            <person name="Furuya K."/>
            <person name="Guo Y."/>
            <person name="Pidoux A."/>
            <person name="Chen H.M."/>
            <person name="Robbertse B."/>
            <person name="Goldberg J.M."/>
            <person name="Aoki K."/>
            <person name="Bayne E.H."/>
            <person name="Berlin A.M."/>
            <person name="Desjardins C.A."/>
            <person name="Dobbs E."/>
            <person name="Dukaj L."/>
            <person name="Fan L."/>
            <person name="FitzGerald M.G."/>
            <person name="French C."/>
            <person name="Gujja S."/>
            <person name="Hansen K."/>
            <person name="Keifenheim D."/>
            <person name="Levin J.Z."/>
            <person name="Mosher R.A."/>
            <person name="Mueller C.A."/>
            <person name="Pfiffner J."/>
            <person name="Priest M."/>
            <person name="Russ C."/>
            <person name="Smialowska A."/>
            <person name="Swoboda P."/>
            <person name="Sykes S.M."/>
            <person name="Vaughn M."/>
            <person name="Vengrova S."/>
            <person name="Yoder R."/>
            <person name="Zeng Q."/>
            <person name="Allshire R."/>
            <person name="Baulcombe D."/>
            <person name="Birren B.W."/>
            <person name="Brown W."/>
            <person name="Ekwall K."/>
            <person name="Kellis M."/>
            <person name="Leatherwood J."/>
            <person name="Levin H."/>
            <person name="Margalit H."/>
            <person name="Martienssen R."/>
            <person name="Nieduszynski C.A."/>
            <person name="Spatafora J.W."/>
            <person name="Friedman N."/>
            <person name="Dalgaard J.Z."/>
            <person name="Baumann P."/>
            <person name="Niki H."/>
            <person name="Regev A."/>
            <person name="Nusbaum C."/>
        </authorList>
    </citation>
    <scope>NUCLEOTIDE SEQUENCE [LARGE SCALE GENOMIC DNA]</scope>
    <source>
        <strain evidence="8">yFS275 / FY16936</strain>
    </source>
</reference>
<comment type="similarity">
    <text evidence="4">Belongs to the ubiquitin-conjugating enzyme family.</text>
</comment>
<evidence type="ECO:0000256" key="3">
    <source>
        <dbReference type="PROSITE-ProRule" id="PRU10133"/>
    </source>
</evidence>
<dbReference type="SMART" id="SM00212">
    <property type="entry name" value="UBCc"/>
    <property type="match status" value="1"/>
</dbReference>
<evidence type="ECO:0000313" key="7">
    <source>
        <dbReference type="JaponicusDB" id="SJAG_00300"/>
    </source>
</evidence>
<dbReference type="RefSeq" id="XP_002171587.2">
    <property type="nucleotide sequence ID" value="XM_002171551.2"/>
</dbReference>
<dbReference type="VEuPathDB" id="FungiDB:SJAG_00300"/>
<keyword evidence="1" id="KW-0808">Transferase</keyword>
<evidence type="ECO:0000259" key="5">
    <source>
        <dbReference type="PROSITE" id="PS50127"/>
    </source>
</evidence>
<dbReference type="InterPro" id="IPR023313">
    <property type="entry name" value="UBQ-conjugating_AS"/>
</dbReference>
<dbReference type="Proteomes" id="UP000001744">
    <property type="component" value="Unassembled WGS sequence"/>
</dbReference>
<evidence type="ECO:0000313" key="6">
    <source>
        <dbReference type="EMBL" id="EEB05294.2"/>
    </source>
</evidence>
<evidence type="ECO:0000256" key="4">
    <source>
        <dbReference type="RuleBase" id="RU362109"/>
    </source>
</evidence>
<dbReference type="Pfam" id="PF00179">
    <property type="entry name" value="UQ_con"/>
    <property type="match status" value="1"/>
</dbReference>
<feature type="domain" description="UBC core" evidence="5">
    <location>
        <begin position="4"/>
        <end position="165"/>
    </location>
</feature>
<dbReference type="FunFam" id="3.10.110.10:FF:000051">
    <property type="entry name" value="ubiquitin-conjugating enzyme E2 R2-like"/>
    <property type="match status" value="1"/>
</dbReference>
<accession>B6JV93</accession>
<evidence type="ECO:0000313" key="8">
    <source>
        <dbReference type="Proteomes" id="UP000001744"/>
    </source>
</evidence>
<keyword evidence="4" id="KW-0067">ATP-binding</keyword>
<dbReference type="SUPFAM" id="SSF54495">
    <property type="entry name" value="UBC-like"/>
    <property type="match status" value="1"/>
</dbReference>
<dbReference type="GO" id="GO:0061631">
    <property type="term" value="F:ubiquitin conjugating enzyme activity"/>
    <property type="evidence" value="ECO:0000318"/>
    <property type="project" value="GO_Central"/>
</dbReference>
<feature type="active site" description="Glycyl thioester intermediate" evidence="3">
    <location>
        <position position="89"/>
    </location>
</feature>
<dbReference type="PANTHER" id="PTHR24067">
    <property type="entry name" value="UBIQUITIN-CONJUGATING ENZYME E2"/>
    <property type="match status" value="1"/>
</dbReference>
<dbReference type="InterPro" id="IPR050113">
    <property type="entry name" value="Ub_conjugating_enzyme"/>
</dbReference>
<proteinExistence type="inferred from homology"/>
<keyword evidence="4" id="KW-0547">Nucleotide-binding</keyword>
<dbReference type="Gene3D" id="3.10.110.10">
    <property type="entry name" value="Ubiquitin Conjugating Enzyme"/>
    <property type="match status" value="1"/>
</dbReference>
<dbReference type="PROSITE" id="PS00183">
    <property type="entry name" value="UBC_1"/>
    <property type="match status" value="1"/>
</dbReference>
<dbReference type="STRING" id="402676.B6JV93"/>
<protein>
    <submittedName>
        <fullName evidence="6">Ubiquitin conjugating enzyme Ubc15</fullName>
    </submittedName>
</protein>
<gene>
    <name evidence="7" type="primary">ubc15</name>
    <name evidence="6" type="ORF">SJAG_00300</name>
</gene>
<evidence type="ECO:0000256" key="1">
    <source>
        <dbReference type="ARBA" id="ARBA00022679"/>
    </source>
</evidence>
<dbReference type="CDD" id="cd23795">
    <property type="entry name" value="UBCc_UBE2G1"/>
    <property type="match status" value="1"/>
</dbReference>
<keyword evidence="2 4" id="KW-0833">Ubl conjugation pathway</keyword>
<dbReference type="OMA" id="MFEWEVM"/>
<keyword evidence="8" id="KW-1185">Reference proteome</keyword>
<dbReference type="GO" id="GO:0043161">
    <property type="term" value="P:proteasome-mediated ubiquitin-dependent protein catabolic process"/>
    <property type="evidence" value="ECO:0000318"/>
    <property type="project" value="GO_Central"/>
</dbReference>
<organism evidence="6 8">
    <name type="scientific">Schizosaccharomyces japonicus (strain yFS275 / FY16936)</name>
    <name type="common">Fission yeast</name>
    <dbReference type="NCBI Taxonomy" id="402676"/>
    <lineage>
        <taxon>Eukaryota</taxon>
        <taxon>Fungi</taxon>
        <taxon>Dikarya</taxon>
        <taxon>Ascomycota</taxon>
        <taxon>Taphrinomycotina</taxon>
        <taxon>Schizosaccharomycetes</taxon>
        <taxon>Schizosaccharomycetales</taxon>
        <taxon>Schizosaccharomycetaceae</taxon>
        <taxon>Schizosaccharomyces</taxon>
    </lineage>
</organism>
<name>B6JV93_SCHJY</name>
<dbReference type="GO" id="GO:0000209">
    <property type="term" value="P:protein polyubiquitination"/>
    <property type="evidence" value="ECO:0000318"/>
    <property type="project" value="GO_Central"/>
</dbReference>
<dbReference type="GO" id="GO:0005524">
    <property type="term" value="F:ATP binding"/>
    <property type="evidence" value="ECO:0007669"/>
    <property type="project" value="UniProtKB-UniRule"/>
</dbReference>
<dbReference type="EMBL" id="KE651166">
    <property type="protein sequence ID" value="EEB05294.2"/>
    <property type="molecule type" value="Genomic_DNA"/>
</dbReference>
<dbReference type="InterPro" id="IPR016135">
    <property type="entry name" value="UBQ-conjugating_enzyme/RWD"/>
</dbReference>
<dbReference type="OrthoDB" id="19692at2759"/>
<dbReference type="PROSITE" id="PS50127">
    <property type="entry name" value="UBC_2"/>
    <property type="match status" value="1"/>
</dbReference>
<sequence length="171" mass="19390">MSVVSEQLLRKQLKEIQKNPPQGFSVGLVDDKSIYEWEVMIIGPEDTLYEGGFFNAILSFPKDYPLMPPKMRFTSEFWHPNVHTNGDVCISILHPPGDDKWGYEDAGERWLPVHTPETILISVYPCSPLPTMNLPPTLTQQRSSVKTPKCSRSECVVSYAVPLKICNVQVR</sequence>